<proteinExistence type="inferred from homology"/>
<dbReference type="RefSeq" id="WP_015027394.1">
    <property type="nucleotide sequence ID" value="NC_018748.1"/>
</dbReference>
<dbReference type="Proteomes" id="UP000002875">
    <property type="component" value="Chromosome"/>
</dbReference>
<keyword evidence="4" id="KW-0862">Zinc</keyword>
<evidence type="ECO:0000256" key="4">
    <source>
        <dbReference type="ARBA" id="ARBA00022833"/>
    </source>
</evidence>
<dbReference type="CDD" id="cd16281">
    <property type="entry name" value="metallo-hydrolase-like_MBL-fold"/>
    <property type="match status" value="1"/>
</dbReference>
<protein>
    <submittedName>
        <fullName evidence="6">Beta-lactamase domain protein</fullName>
    </submittedName>
</protein>
<evidence type="ECO:0000313" key="6">
    <source>
        <dbReference type="EMBL" id="AFK01691.1"/>
    </source>
</evidence>
<dbReference type="Pfam" id="PF00753">
    <property type="entry name" value="Lactamase_B"/>
    <property type="match status" value="1"/>
</dbReference>
<dbReference type="SUPFAM" id="SSF56281">
    <property type="entry name" value="Metallo-hydrolase/oxidoreductase"/>
    <property type="match status" value="1"/>
</dbReference>
<dbReference type="InterPro" id="IPR051013">
    <property type="entry name" value="MBL_superfamily_lactonases"/>
</dbReference>
<name>A0ABM5MX16_EMTOG</name>
<keyword evidence="2" id="KW-0479">Metal-binding</keyword>
<evidence type="ECO:0000256" key="1">
    <source>
        <dbReference type="ARBA" id="ARBA00007749"/>
    </source>
</evidence>
<evidence type="ECO:0000256" key="3">
    <source>
        <dbReference type="ARBA" id="ARBA00022801"/>
    </source>
</evidence>
<keyword evidence="3" id="KW-0378">Hydrolase</keyword>
<dbReference type="Gene3D" id="3.60.15.10">
    <property type="entry name" value="Ribonuclease Z/Hydroxyacylglutathione hydrolase-like"/>
    <property type="match status" value="1"/>
</dbReference>
<dbReference type="PANTHER" id="PTHR42978">
    <property type="entry name" value="QUORUM-QUENCHING LACTONASE YTNP-RELATED-RELATED"/>
    <property type="match status" value="1"/>
</dbReference>
<reference evidence="6 7" key="1">
    <citation type="submission" date="2011-07" db="EMBL/GenBank/DDBJ databases">
        <title>The complete genome of chromosome of Emticicia oligotrophica DSM 17448.</title>
        <authorList>
            <consortium name="US DOE Joint Genome Institute (JGI-PGF)"/>
            <person name="Lucas S."/>
            <person name="Han J."/>
            <person name="Lapidus A."/>
            <person name="Bruce D."/>
            <person name="Goodwin L."/>
            <person name="Pitluck S."/>
            <person name="Peters L."/>
            <person name="Kyrpides N."/>
            <person name="Mavromatis K."/>
            <person name="Ivanova N."/>
            <person name="Ovchinnikova G."/>
            <person name="Teshima H."/>
            <person name="Detter J.C."/>
            <person name="Tapia R."/>
            <person name="Han C."/>
            <person name="Land M."/>
            <person name="Hauser L."/>
            <person name="Markowitz V."/>
            <person name="Cheng J.-F."/>
            <person name="Hugenholtz P."/>
            <person name="Woyke T."/>
            <person name="Wu D."/>
            <person name="Tindall B."/>
            <person name="Pomrenke H."/>
            <person name="Brambilla E."/>
            <person name="Klenk H.-P."/>
            <person name="Eisen J.A."/>
        </authorList>
    </citation>
    <scope>NUCLEOTIDE SEQUENCE [LARGE SCALE GENOMIC DNA]</scope>
    <source>
        <strain evidence="6 7">DSM 17448</strain>
    </source>
</reference>
<dbReference type="InterPro" id="IPR036866">
    <property type="entry name" value="RibonucZ/Hydroxyglut_hydro"/>
</dbReference>
<dbReference type="PANTHER" id="PTHR42978:SF6">
    <property type="entry name" value="QUORUM-QUENCHING LACTONASE YTNP-RELATED"/>
    <property type="match status" value="1"/>
</dbReference>
<evidence type="ECO:0000313" key="7">
    <source>
        <dbReference type="Proteomes" id="UP000002875"/>
    </source>
</evidence>
<dbReference type="EMBL" id="CP002961">
    <property type="protein sequence ID" value="AFK01691.1"/>
    <property type="molecule type" value="Genomic_DNA"/>
</dbReference>
<dbReference type="InterPro" id="IPR001279">
    <property type="entry name" value="Metallo-B-lactamas"/>
</dbReference>
<evidence type="ECO:0000259" key="5">
    <source>
        <dbReference type="SMART" id="SM00849"/>
    </source>
</evidence>
<feature type="domain" description="Metallo-beta-lactamase" evidence="5">
    <location>
        <begin position="42"/>
        <end position="253"/>
    </location>
</feature>
<sequence length="278" mass="31637">MQIHVIDAGHFKLDGGAMFGVVPKSIWNKQMPADENNLCSWAMRCLLIDTGKQLILIDSGMGDKQDARWQGFYFRHGDGDLMTSIKKAGYSPNEITDVLSTHLHFDHCGGSVKWNTSKDRLELVFPNANYWTHSEHWATATKPNPREKATFLKENIMPMQETGALQFTDKIINPFGENIELLYAEGHTEKMIMPKIKHGDKTYLYIADTIPSHAHIPVPYVMGYDVRPLQTMTEKETLLKQAVDENWTIIFDHDPTHEAATVQLTEKGYRVGDFEKVS</sequence>
<organism evidence="6 7">
    <name type="scientific">Emticicia oligotrophica (strain DSM 17448 / CIP 109782 / MTCC 6937 / GPTSA100-15)</name>
    <dbReference type="NCBI Taxonomy" id="929562"/>
    <lineage>
        <taxon>Bacteria</taxon>
        <taxon>Pseudomonadati</taxon>
        <taxon>Bacteroidota</taxon>
        <taxon>Cytophagia</taxon>
        <taxon>Cytophagales</taxon>
        <taxon>Leadbetterellaceae</taxon>
        <taxon>Emticicia</taxon>
    </lineage>
</organism>
<comment type="similarity">
    <text evidence="1">Belongs to the metallo-beta-lactamase superfamily.</text>
</comment>
<keyword evidence="7" id="KW-1185">Reference proteome</keyword>
<evidence type="ECO:0000256" key="2">
    <source>
        <dbReference type="ARBA" id="ARBA00022723"/>
    </source>
</evidence>
<accession>A0ABM5MX16</accession>
<dbReference type="SMART" id="SM00849">
    <property type="entry name" value="Lactamase_B"/>
    <property type="match status" value="1"/>
</dbReference>
<gene>
    <name evidence="6" type="ordered locus">Emtol_0537</name>
</gene>